<dbReference type="Pfam" id="PF00412">
    <property type="entry name" value="LIM"/>
    <property type="match status" value="2"/>
</dbReference>
<protein>
    <recommendedName>
        <fullName evidence="9">LIM zinc-binding domain-containing protein</fullName>
    </recommendedName>
</protein>
<keyword evidence="7" id="KW-0539">Nucleus</keyword>
<proteinExistence type="predicted"/>
<keyword evidence="2" id="KW-0517">Myogenesis</keyword>
<dbReference type="GO" id="GO:0030036">
    <property type="term" value="P:actin cytoskeleton organization"/>
    <property type="evidence" value="ECO:0007669"/>
    <property type="project" value="TreeGrafter"/>
</dbReference>
<evidence type="ECO:0000313" key="10">
    <source>
        <dbReference type="EMBL" id="CAD6185054.1"/>
    </source>
</evidence>
<dbReference type="Proteomes" id="UP000835052">
    <property type="component" value="Unassembled WGS sequence"/>
</dbReference>
<dbReference type="OrthoDB" id="1679758at2759"/>
<sequence length="252" mass="28183">MNQPTFCAQCFQRVYAAEEVQRFGLHFHRRCFRCSNQSCGRPLDSRNSCEHSKKPYCVNCYGSKFGVHGVRGSTANSMPATVVPLAAYGDNSKSVFTNSISYGPQRAAIQKVQIRPVEARKEEKEVINDLQLFYKPSQKVNTEANIEPPKCSPPEIPQELSNIARSLKNFEINRSEAVICNRCHRCYDTVYFAEKVVVGGLMWHKRCFRCSLCEKGLDQGSVCETKGAVFCKGCYAKQNGPKGYGRIAVAGP</sequence>
<evidence type="ECO:0000256" key="7">
    <source>
        <dbReference type="ARBA" id="ARBA00023242"/>
    </source>
</evidence>
<comment type="subcellular location">
    <subcellularLocation>
        <location evidence="1">Nucleus</location>
    </subcellularLocation>
</comment>
<evidence type="ECO:0000256" key="8">
    <source>
        <dbReference type="PROSITE-ProRule" id="PRU00125"/>
    </source>
</evidence>
<dbReference type="GO" id="GO:0046872">
    <property type="term" value="F:metal ion binding"/>
    <property type="evidence" value="ECO:0007669"/>
    <property type="project" value="UniProtKB-KW"/>
</dbReference>
<dbReference type="PROSITE" id="PS50023">
    <property type="entry name" value="LIM_DOMAIN_2"/>
    <property type="match status" value="2"/>
</dbReference>
<keyword evidence="6 8" id="KW-0440">LIM domain</keyword>
<dbReference type="SUPFAM" id="SSF57716">
    <property type="entry name" value="Glucocorticoid receptor-like (DNA-binding domain)"/>
    <property type="match status" value="4"/>
</dbReference>
<reference evidence="10" key="1">
    <citation type="submission" date="2020-10" db="EMBL/GenBank/DDBJ databases">
        <authorList>
            <person name="Kikuchi T."/>
        </authorList>
    </citation>
    <scope>NUCLEOTIDE SEQUENCE</scope>
    <source>
        <strain evidence="10">NKZ352</strain>
    </source>
</reference>
<keyword evidence="11" id="KW-1185">Reference proteome</keyword>
<dbReference type="Gene3D" id="2.10.110.10">
    <property type="entry name" value="Cysteine Rich Protein"/>
    <property type="match status" value="2"/>
</dbReference>
<evidence type="ECO:0000256" key="2">
    <source>
        <dbReference type="ARBA" id="ARBA00022541"/>
    </source>
</evidence>
<evidence type="ECO:0000256" key="6">
    <source>
        <dbReference type="ARBA" id="ARBA00023038"/>
    </source>
</evidence>
<evidence type="ECO:0000256" key="3">
    <source>
        <dbReference type="ARBA" id="ARBA00022723"/>
    </source>
</evidence>
<dbReference type="GO" id="GO:0005634">
    <property type="term" value="C:nucleus"/>
    <property type="evidence" value="ECO:0007669"/>
    <property type="project" value="UniProtKB-SubCell"/>
</dbReference>
<dbReference type="PANTHER" id="PTHR24215">
    <property type="entry name" value="RHO-GTPASE-ACTIVATING PROTEIN LRG1"/>
    <property type="match status" value="1"/>
</dbReference>
<dbReference type="GO" id="GO:0007517">
    <property type="term" value="P:muscle organ development"/>
    <property type="evidence" value="ECO:0007669"/>
    <property type="project" value="UniProtKB-KW"/>
</dbReference>
<keyword evidence="3 8" id="KW-0479">Metal-binding</keyword>
<evidence type="ECO:0000259" key="9">
    <source>
        <dbReference type="PROSITE" id="PS50023"/>
    </source>
</evidence>
<gene>
    <name evidence="10" type="ORF">CAUJ_LOCUS973</name>
</gene>
<organism evidence="10 11">
    <name type="scientific">Caenorhabditis auriculariae</name>
    <dbReference type="NCBI Taxonomy" id="2777116"/>
    <lineage>
        <taxon>Eukaryota</taxon>
        <taxon>Metazoa</taxon>
        <taxon>Ecdysozoa</taxon>
        <taxon>Nematoda</taxon>
        <taxon>Chromadorea</taxon>
        <taxon>Rhabditida</taxon>
        <taxon>Rhabditina</taxon>
        <taxon>Rhabditomorpha</taxon>
        <taxon>Rhabditoidea</taxon>
        <taxon>Rhabditidae</taxon>
        <taxon>Peloderinae</taxon>
        <taxon>Caenorhabditis</taxon>
    </lineage>
</organism>
<name>A0A8S1GQ90_9PELO</name>
<accession>A0A8S1GQ90</accession>
<dbReference type="AlphaFoldDB" id="A0A8S1GQ90"/>
<comment type="caution">
    <text evidence="10">The sequence shown here is derived from an EMBL/GenBank/DDBJ whole genome shotgun (WGS) entry which is preliminary data.</text>
</comment>
<dbReference type="CDD" id="cd09326">
    <property type="entry name" value="LIM_CRP_like"/>
    <property type="match status" value="1"/>
</dbReference>
<feature type="domain" description="LIM zinc-binding" evidence="9">
    <location>
        <begin position="181"/>
        <end position="241"/>
    </location>
</feature>
<feature type="domain" description="LIM zinc-binding" evidence="9">
    <location>
        <begin position="5"/>
        <end position="67"/>
    </location>
</feature>
<evidence type="ECO:0000256" key="1">
    <source>
        <dbReference type="ARBA" id="ARBA00004123"/>
    </source>
</evidence>
<dbReference type="GO" id="GO:0060537">
    <property type="term" value="P:muscle tissue development"/>
    <property type="evidence" value="ECO:0007669"/>
    <property type="project" value="UniProtKB-ARBA"/>
</dbReference>
<dbReference type="FunFam" id="2.10.110.10:FF:000001">
    <property type="entry name" value="Cysteine and glycine-rich protein 1"/>
    <property type="match status" value="2"/>
</dbReference>
<evidence type="ECO:0000256" key="4">
    <source>
        <dbReference type="ARBA" id="ARBA00022737"/>
    </source>
</evidence>
<evidence type="ECO:0000313" key="11">
    <source>
        <dbReference type="Proteomes" id="UP000835052"/>
    </source>
</evidence>
<dbReference type="EMBL" id="CAJGYM010000002">
    <property type="protein sequence ID" value="CAD6185054.1"/>
    <property type="molecule type" value="Genomic_DNA"/>
</dbReference>
<dbReference type="GO" id="GO:0030018">
    <property type="term" value="C:Z disc"/>
    <property type="evidence" value="ECO:0007669"/>
    <property type="project" value="UniProtKB-ARBA"/>
</dbReference>
<dbReference type="InterPro" id="IPR001781">
    <property type="entry name" value="Znf_LIM"/>
</dbReference>
<keyword evidence="5 8" id="KW-0862">Zinc</keyword>
<keyword evidence="4" id="KW-0677">Repeat</keyword>
<evidence type="ECO:0000256" key="5">
    <source>
        <dbReference type="ARBA" id="ARBA00022833"/>
    </source>
</evidence>
<dbReference type="SMART" id="SM00132">
    <property type="entry name" value="LIM"/>
    <property type="match status" value="2"/>
</dbReference>
<dbReference type="PANTHER" id="PTHR24215:SF37">
    <property type="entry name" value="LIM ZINC-BINDING DOMAIN-CONTAINING PROTEIN"/>
    <property type="match status" value="1"/>
</dbReference>